<accession>A0ABW5X9X4</accession>
<name>A0ABW5X9X4_9FLAO</name>
<comment type="caution">
    <text evidence="5">The sequence shown here is derived from an EMBL/GenBank/DDBJ whole genome shotgun (WGS) entry which is preliminary data.</text>
</comment>
<evidence type="ECO:0000313" key="6">
    <source>
        <dbReference type="Proteomes" id="UP001597438"/>
    </source>
</evidence>
<feature type="domain" description="Glycoside hydrolase family 20 catalytic" evidence="4">
    <location>
        <begin position="83"/>
        <end position="261"/>
    </location>
</feature>
<dbReference type="PANTHER" id="PTHR21040">
    <property type="entry name" value="BCDNA.GH04120"/>
    <property type="match status" value="1"/>
</dbReference>
<organism evidence="5 6">
    <name type="scientific">Christiangramia antarctica</name>
    <dbReference type="NCBI Taxonomy" id="2058158"/>
    <lineage>
        <taxon>Bacteria</taxon>
        <taxon>Pseudomonadati</taxon>
        <taxon>Bacteroidota</taxon>
        <taxon>Flavobacteriia</taxon>
        <taxon>Flavobacteriales</taxon>
        <taxon>Flavobacteriaceae</taxon>
        <taxon>Christiangramia</taxon>
    </lineage>
</organism>
<evidence type="ECO:0000256" key="1">
    <source>
        <dbReference type="ARBA" id="ARBA00006285"/>
    </source>
</evidence>
<dbReference type="PANTHER" id="PTHR21040:SF13">
    <property type="entry name" value="BETA-N-ACETYLHEXOSAMINIDASE"/>
    <property type="match status" value="1"/>
</dbReference>
<dbReference type="InterPro" id="IPR017853">
    <property type="entry name" value="GH"/>
</dbReference>
<dbReference type="RefSeq" id="WP_251740694.1">
    <property type="nucleotide sequence ID" value="NZ_JBHUOJ010000033.1"/>
</dbReference>
<sequence length="518" mass="59945">MRFNFLYKMILVAYVLIASSCVAIAQKEQPDFKVKGFHLDLRIQVMTPDALKAFADELAGFGMNTLVMEYEATYPFEKHATIANEYSYSREEVKDFVSYCNSIGIEVIPLQQSLGHLEYILRNPRYSDLKEDRQDISQVCPMKIEESKQLFTELFTDMAEMHDSDYMHIGGDETRLLGHCPLCQKRVEEVGTSKLFVDYMSMITQIVVDLGKKPVMWADIILKHPEAAQELPKETIFVDWNYGWKINHFGDIPALQEKGFSFWGSPAIRSHPDNWYVTDWKTHFKNQRDFIPYSRNAGYEGMVMTSWSTSGVYGFTWDVGYSVVDMVQLRNTYPLTGFRILIASYAEALKTKDTINTEKFIENYSKTRFGLSIKDTERFVAFLNSSPELIVNGKPKESESIGEMIKYFGNIRDELIKVDVKDNVEEFAHFKLMADLRMHYLNFKQVEATYNSVDYTSDQAPKLLKQLDGLIAEAKDLNTRFYKLNAGFLYDAELNDQNALRLQQVEVLHDRLSKLKYD</sequence>
<dbReference type="Gene3D" id="3.20.20.80">
    <property type="entry name" value="Glycosidases"/>
    <property type="match status" value="1"/>
</dbReference>
<comment type="similarity">
    <text evidence="1">Belongs to the glycosyl hydrolase 20 family.</text>
</comment>
<dbReference type="InterPro" id="IPR015883">
    <property type="entry name" value="Glyco_hydro_20_cat"/>
</dbReference>
<protein>
    <submittedName>
        <fullName evidence="5">Family 20 glycosylhydrolase</fullName>
    </submittedName>
</protein>
<feature type="signal peptide" evidence="3">
    <location>
        <begin position="1"/>
        <end position="25"/>
    </location>
</feature>
<proteinExistence type="inferred from homology"/>
<dbReference type="EMBL" id="JBHUOJ010000033">
    <property type="protein sequence ID" value="MFD2834764.1"/>
    <property type="molecule type" value="Genomic_DNA"/>
</dbReference>
<dbReference type="PROSITE" id="PS51257">
    <property type="entry name" value="PROKAR_LIPOPROTEIN"/>
    <property type="match status" value="1"/>
</dbReference>
<evidence type="ECO:0000256" key="2">
    <source>
        <dbReference type="ARBA" id="ARBA00022801"/>
    </source>
</evidence>
<evidence type="ECO:0000259" key="4">
    <source>
        <dbReference type="Pfam" id="PF00728"/>
    </source>
</evidence>
<dbReference type="Proteomes" id="UP001597438">
    <property type="component" value="Unassembled WGS sequence"/>
</dbReference>
<reference evidence="6" key="1">
    <citation type="journal article" date="2019" name="Int. J. Syst. Evol. Microbiol.">
        <title>The Global Catalogue of Microorganisms (GCM) 10K type strain sequencing project: providing services to taxonomists for standard genome sequencing and annotation.</title>
        <authorList>
            <consortium name="The Broad Institute Genomics Platform"/>
            <consortium name="The Broad Institute Genome Sequencing Center for Infectious Disease"/>
            <person name="Wu L."/>
            <person name="Ma J."/>
        </authorList>
    </citation>
    <scope>NUCLEOTIDE SEQUENCE [LARGE SCALE GENOMIC DNA]</scope>
    <source>
        <strain evidence="6">KCTC 52925</strain>
    </source>
</reference>
<keyword evidence="2" id="KW-0378">Hydrolase</keyword>
<dbReference type="Pfam" id="PF00728">
    <property type="entry name" value="Glyco_hydro_20"/>
    <property type="match status" value="1"/>
</dbReference>
<dbReference type="SUPFAM" id="SSF51445">
    <property type="entry name" value="(Trans)glycosidases"/>
    <property type="match status" value="1"/>
</dbReference>
<feature type="chain" id="PRO_5046715959" evidence="3">
    <location>
        <begin position="26"/>
        <end position="518"/>
    </location>
</feature>
<gene>
    <name evidence="5" type="ORF">ACFSYS_15840</name>
</gene>
<evidence type="ECO:0000313" key="5">
    <source>
        <dbReference type="EMBL" id="MFD2834764.1"/>
    </source>
</evidence>
<dbReference type="InterPro" id="IPR038901">
    <property type="entry name" value="HEXDC-like"/>
</dbReference>
<keyword evidence="6" id="KW-1185">Reference proteome</keyword>
<evidence type="ECO:0000256" key="3">
    <source>
        <dbReference type="SAM" id="SignalP"/>
    </source>
</evidence>
<keyword evidence="3" id="KW-0732">Signal</keyword>